<feature type="non-terminal residue" evidence="7">
    <location>
        <position position="1"/>
    </location>
</feature>
<feature type="disulfide bond" evidence="5">
    <location>
        <begin position="31"/>
        <end position="40"/>
    </location>
</feature>
<dbReference type="FunFam" id="2.170.300.10:FF:000041">
    <property type="entry name" value="Tyrosine protein kinase receptor tie-1, putative"/>
    <property type="match status" value="1"/>
</dbReference>
<evidence type="ECO:0000256" key="5">
    <source>
        <dbReference type="PROSITE-ProRule" id="PRU00076"/>
    </source>
</evidence>
<keyword evidence="4 5" id="KW-1015">Disulfide bond</keyword>
<dbReference type="SMART" id="SM00181">
    <property type="entry name" value="EGF"/>
    <property type="match status" value="2"/>
</dbReference>
<keyword evidence="1 5" id="KW-0245">EGF-like domain</keyword>
<dbReference type="Gene3D" id="2.170.300.10">
    <property type="entry name" value="Tie2 ligand-binding domain superfamily"/>
    <property type="match status" value="1"/>
</dbReference>
<dbReference type="PANTHER" id="PTHR24052:SF13">
    <property type="entry name" value="MULTIPLE EGF LIKE DOMAINS 11"/>
    <property type="match status" value="1"/>
</dbReference>
<organism evidence="7 8">
    <name type="scientific">Bambusicola thoracicus</name>
    <name type="common">Chinese bamboo-partridge</name>
    <name type="synonym">Perdix thoracica</name>
    <dbReference type="NCBI Taxonomy" id="9083"/>
    <lineage>
        <taxon>Eukaryota</taxon>
        <taxon>Metazoa</taxon>
        <taxon>Chordata</taxon>
        <taxon>Craniata</taxon>
        <taxon>Vertebrata</taxon>
        <taxon>Euteleostomi</taxon>
        <taxon>Archelosauria</taxon>
        <taxon>Archosauria</taxon>
        <taxon>Dinosauria</taxon>
        <taxon>Saurischia</taxon>
        <taxon>Theropoda</taxon>
        <taxon>Coelurosauria</taxon>
        <taxon>Aves</taxon>
        <taxon>Neognathae</taxon>
        <taxon>Galloanserae</taxon>
        <taxon>Galliformes</taxon>
        <taxon>Phasianidae</taxon>
        <taxon>Perdicinae</taxon>
        <taxon>Bambusicola</taxon>
    </lineage>
</organism>
<reference evidence="7 8" key="1">
    <citation type="submission" date="2018-01" db="EMBL/GenBank/DDBJ databases">
        <title>Comparison of the Chinese Bamboo Partridge and Red Junglefowl genome sequences highlights the importance of demography in genome evolution.</title>
        <authorList>
            <person name="Tiley G.P."/>
            <person name="Kimball R.T."/>
            <person name="Braun E.L."/>
            <person name="Burleigh J.G."/>
        </authorList>
    </citation>
    <scope>NUCLEOTIDE SEQUENCE [LARGE SCALE GENOMIC DNA]</scope>
    <source>
        <strain evidence="7">RTK389</strain>
        <tissue evidence="7">Blood</tissue>
    </source>
</reference>
<dbReference type="Proteomes" id="UP000237246">
    <property type="component" value="Unassembled WGS sequence"/>
</dbReference>
<keyword evidence="8" id="KW-1185">Reference proteome</keyword>
<comment type="caution">
    <text evidence="5">Lacks conserved residue(s) required for the propagation of feature annotation.</text>
</comment>
<dbReference type="PROSITE" id="PS50026">
    <property type="entry name" value="EGF_3"/>
    <property type="match status" value="1"/>
</dbReference>
<dbReference type="GO" id="GO:0016020">
    <property type="term" value="C:membrane"/>
    <property type="evidence" value="ECO:0007669"/>
    <property type="project" value="TreeGrafter"/>
</dbReference>
<dbReference type="OrthoDB" id="18487at2759"/>
<dbReference type="CDD" id="cd00055">
    <property type="entry name" value="EGF_Lam"/>
    <property type="match status" value="1"/>
</dbReference>
<name>A0A2P4SR45_BAMTH</name>
<evidence type="ECO:0000256" key="3">
    <source>
        <dbReference type="ARBA" id="ARBA00022737"/>
    </source>
</evidence>
<dbReference type="InterPro" id="IPR000742">
    <property type="entry name" value="EGF"/>
</dbReference>
<dbReference type="AlphaFoldDB" id="A0A2P4SR45"/>
<keyword evidence="3" id="KW-0677">Repeat</keyword>
<dbReference type="EMBL" id="PPHD01027997">
    <property type="protein sequence ID" value="POI26573.1"/>
    <property type="molecule type" value="Genomic_DNA"/>
</dbReference>
<evidence type="ECO:0000313" key="8">
    <source>
        <dbReference type="Proteomes" id="UP000237246"/>
    </source>
</evidence>
<accession>A0A2P4SR45</accession>
<feature type="domain" description="EGF-like" evidence="6">
    <location>
        <begin position="11"/>
        <end position="41"/>
    </location>
</feature>
<evidence type="ECO:0000256" key="1">
    <source>
        <dbReference type="ARBA" id="ARBA00022536"/>
    </source>
</evidence>
<dbReference type="InterPro" id="IPR052485">
    <property type="entry name" value="MEGF_diff_regulators"/>
</dbReference>
<dbReference type="PANTHER" id="PTHR24052">
    <property type="entry name" value="DELTA-RELATED"/>
    <property type="match status" value="1"/>
</dbReference>
<keyword evidence="2" id="KW-0732">Signal</keyword>
<sequence>CDSDHWGPHCSNRCQCQNEALCNPITGACVCADGYQGWRCEELCEPGSYGKGCQFQCQCHNGATCDHETGECHCAPGYTGVLRKGEREVKENAVAQGVFKAEGMYAGRQRPVQHPVLTQAKFPLIAVDLLASEVALESANYPNL</sequence>
<evidence type="ECO:0000256" key="4">
    <source>
        <dbReference type="ARBA" id="ARBA00023157"/>
    </source>
</evidence>
<evidence type="ECO:0000313" key="7">
    <source>
        <dbReference type="EMBL" id="POI26573.1"/>
    </source>
</evidence>
<proteinExistence type="predicted"/>
<dbReference type="PROSITE" id="PS00022">
    <property type="entry name" value="EGF_1"/>
    <property type="match status" value="1"/>
</dbReference>
<gene>
    <name evidence="7" type="ORF">CIB84_009676</name>
</gene>
<dbReference type="InterPro" id="IPR002049">
    <property type="entry name" value="LE_dom"/>
</dbReference>
<comment type="caution">
    <text evidence="7">The sequence shown here is derived from an EMBL/GenBank/DDBJ whole genome shotgun (WGS) entry which is preliminary data.</text>
</comment>
<evidence type="ECO:0000259" key="6">
    <source>
        <dbReference type="PROSITE" id="PS50026"/>
    </source>
</evidence>
<evidence type="ECO:0000256" key="2">
    <source>
        <dbReference type="ARBA" id="ARBA00022729"/>
    </source>
</evidence>
<protein>
    <recommendedName>
        <fullName evidence="6">EGF-like domain-containing protein</fullName>
    </recommendedName>
</protein>
<dbReference type="Pfam" id="PF00053">
    <property type="entry name" value="EGF_laminin"/>
    <property type="match status" value="1"/>
</dbReference>